<name>A0ABS6IEZ7_9HYPH</name>
<feature type="chain" id="PRO_5045994082" evidence="2">
    <location>
        <begin position="24"/>
        <end position="329"/>
    </location>
</feature>
<evidence type="ECO:0000313" key="4">
    <source>
        <dbReference type="Proteomes" id="UP000727907"/>
    </source>
</evidence>
<dbReference type="PANTHER" id="PTHR42928">
    <property type="entry name" value="TRICARBOXYLATE-BINDING PROTEIN"/>
    <property type="match status" value="1"/>
</dbReference>
<dbReference type="CDD" id="cd07012">
    <property type="entry name" value="PBP2_Bug_TTT"/>
    <property type="match status" value="1"/>
</dbReference>
<comment type="caution">
    <text evidence="3">The sequence shown here is derived from an EMBL/GenBank/DDBJ whole genome shotgun (WGS) entry which is preliminary data.</text>
</comment>
<dbReference type="Proteomes" id="UP000727907">
    <property type="component" value="Unassembled WGS sequence"/>
</dbReference>
<organism evidence="3 4">
    <name type="scientific">Reyranella humidisoli</name>
    <dbReference type="NCBI Taxonomy" id="2849149"/>
    <lineage>
        <taxon>Bacteria</taxon>
        <taxon>Pseudomonadati</taxon>
        <taxon>Pseudomonadota</taxon>
        <taxon>Alphaproteobacteria</taxon>
        <taxon>Hyphomicrobiales</taxon>
        <taxon>Reyranellaceae</taxon>
        <taxon>Reyranella</taxon>
    </lineage>
</organism>
<dbReference type="RefSeq" id="WP_216956188.1">
    <property type="nucleotide sequence ID" value="NZ_JAHOPB010000001.1"/>
</dbReference>
<reference evidence="3 4" key="1">
    <citation type="submission" date="2021-06" db="EMBL/GenBank/DDBJ databases">
        <authorList>
            <person name="Lee D.H."/>
        </authorList>
    </citation>
    <scope>NUCLEOTIDE SEQUENCE [LARGE SCALE GENOMIC DNA]</scope>
    <source>
        <strain evidence="3 4">MMS21-HV4-11</strain>
    </source>
</reference>
<accession>A0ABS6IEZ7</accession>
<comment type="similarity">
    <text evidence="1">Belongs to the UPF0065 (bug) family.</text>
</comment>
<proteinExistence type="inferred from homology"/>
<evidence type="ECO:0000256" key="1">
    <source>
        <dbReference type="ARBA" id="ARBA00006987"/>
    </source>
</evidence>
<dbReference type="PIRSF" id="PIRSF017082">
    <property type="entry name" value="YflP"/>
    <property type="match status" value="1"/>
</dbReference>
<dbReference type="Pfam" id="PF03401">
    <property type="entry name" value="TctC"/>
    <property type="match status" value="1"/>
</dbReference>
<feature type="signal peptide" evidence="2">
    <location>
        <begin position="1"/>
        <end position="23"/>
    </location>
</feature>
<keyword evidence="4" id="KW-1185">Reference proteome</keyword>
<sequence length="329" mass="34439">MKIDRRGLLGVGAAGLAMAGALAGRARGAAAQTFPSKQIRWVIPFAPGGNYDVTARIVSDPMGRHLGQGILIDNKPGAGGVVGLEAALNTPADGYTISMASFTVAYVAPLFAGKQPLLPQMAPVSILTTVPTLVVTRADSRFRDMKSVLAEARAKPGTVTIGHAGNGTTNHVGILRLQLNEDLKFNIIPYRGAGPGIADLLAGNLDLFTDQLTSSMPHIQSGKLRPLATFSLQPVPDLPNVPTMGDLGLKPFDGNTTAGVFTHPDTPKPVIARLNEGVVAGLKDEAANRKLRELGAIVRPSTPEEFTAALKADEANVSELLKLGLLKPE</sequence>
<dbReference type="PANTHER" id="PTHR42928:SF5">
    <property type="entry name" value="BLR1237 PROTEIN"/>
    <property type="match status" value="1"/>
</dbReference>
<dbReference type="EMBL" id="JAHOPB010000001">
    <property type="protein sequence ID" value="MBU8872327.1"/>
    <property type="molecule type" value="Genomic_DNA"/>
</dbReference>
<protein>
    <submittedName>
        <fullName evidence="3">Tripartite tricarboxylate transporter substrate binding protein</fullName>
    </submittedName>
</protein>
<evidence type="ECO:0000313" key="3">
    <source>
        <dbReference type="EMBL" id="MBU8872327.1"/>
    </source>
</evidence>
<dbReference type="PROSITE" id="PS51318">
    <property type="entry name" value="TAT"/>
    <property type="match status" value="1"/>
</dbReference>
<keyword evidence="2" id="KW-0732">Signal</keyword>
<gene>
    <name evidence="3" type="ORF">KQ910_01060</name>
</gene>
<dbReference type="InterPro" id="IPR006311">
    <property type="entry name" value="TAT_signal"/>
</dbReference>
<dbReference type="InterPro" id="IPR005064">
    <property type="entry name" value="BUG"/>
</dbReference>
<evidence type="ECO:0000256" key="2">
    <source>
        <dbReference type="SAM" id="SignalP"/>
    </source>
</evidence>